<comment type="caution">
    <text evidence="2">The sequence shown here is derived from an EMBL/GenBank/DDBJ whole genome shotgun (WGS) entry which is preliminary data.</text>
</comment>
<proteinExistence type="predicted"/>
<reference evidence="3" key="1">
    <citation type="submission" date="2016-06" db="EMBL/GenBank/DDBJ databases">
        <title>Parallel loss of symbiosis genes in relatives of nitrogen-fixing non-legume Parasponia.</title>
        <authorList>
            <person name="Van Velzen R."/>
            <person name="Holmer R."/>
            <person name="Bu F."/>
            <person name="Rutten L."/>
            <person name="Van Zeijl A."/>
            <person name="Liu W."/>
            <person name="Santuari L."/>
            <person name="Cao Q."/>
            <person name="Sharma T."/>
            <person name="Shen D."/>
            <person name="Roswanjaya Y."/>
            <person name="Wardhani T."/>
            <person name="Kalhor M.S."/>
            <person name="Jansen J."/>
            <person name="Van den Hoogen J."/>
            <person name="Gungor B."/>
            <person name="Hartog M."/>
            <person name="Hontelez J."/>
            <person name="Verver J."/>
            <person name="Yang W.-C."/>
            <person name="Schijlen E."/>
            <person name="Repin R."/>
            <person name="Schilthuizen M."/>
            <person name="Schranz E."/>
            <person name="Heidstra R."/>
            <person name="Miyata K."/>
            <person name="Fedorova E."/>
            <person name="Kohlen W."/>
            <person name="Bisseling T."/>
            <person name="Smit S."/>
            <person name="Geurts R."/>
        </authorList>
    </citation>
    <scope>NUCLEOTIDE SEQUENCE [LARGE SCALE GENOMIC DNA]</scope>
    <source>
        <strain evidence="3">cv. RG33-2</strain>
    </source>
</reference>
<organism evidence="2 3">
    <name type="scientific">Trema orientale</name>
    <name type="common">Charcoal tree</name>
    <name type="synonym">Celtis orientalis</name>
    <dbReference type="NCBI Taxonomy" id="63057"/>
    <lineage>
        <taxon>Eukaryota</taxon>
        <taxon>Viridiplantae</taxon>
        <taxon>Streptophyta</taxon>
        <taxon>Embryophyta</taxon>
        <taxon>Tracheophyta</taxon>
        <taxon>Spermatophyta</taxon>
        <taxon>Magnoliopsida</taxon>
        <taxon>eudicotyledons</taxon>
        <taxon>Gunneridae</taxon>
        <taxon>Pentapetalae</taxon>
        <taxon>rosids</taxon>
        <taxon>fabids</taxon>
        <taxon>Rosales</taxon>
        <taxon>Cannabaceae</taxon>
        <taxon>Trema</taxon>
    </lineage>
</organism>
<dbReference type="Proteomes" id="UP000237000">
    <property type="component" value="Unassembled WGS sequence"/>
</dbReference>
<accession>A0A2P5EWC4</accession>
<dbReference type="EMBL" id="JXTC01000089">
    <property type="protein sequence ID" value="PON89838.1"/>
    <property type="molecule type" value="Genomic_DNA"/>
</dbReference>
<gene>
    <name evidence="2" type="ORF">TorRG33x02_143610</name>
</gene>
<dbReference type="Pfam" id="PF13456">
    <property type="entry name" value="RVT_3"/>
    <property type="match status" value="1"/>
</dbReference>
<dbReference type="GO" id="GO:0003676">
    <property type="term" value="F:nucleic acid binding"/>
    <property type="evidence" value="ECO:0007669"/>
    <property type="project" value="InterPro"/>
</dbReference>
<keyword evidence="3" id="KW-1185">Reference proteome</keyword>
<feature type="domain" description="RNase H type-1" evidence="1">
    <location>
        <begin position="4"/>
        <end position="94"/>
    </location>
</feature>
<evidence type="ECO:0000313" key="2">
    <source>
        <dbReference type="EMBL" id="PON89838.1"/>
    </source>
</evidence>
<protein>
    <recommendedName>
        <fullName evidence="1">RNase H type-1 domain-containing protein</fullName>
    </recommendedName>
</protein>
<sequence length="123" mass="13706">MAALSKRVNGLLNAKNTEYVAITYSLCWAQDVFVPLEVVESDALGVVQTYHNLCKSRSPSTGLMLDISILLSSFPRVFLNYINRDTSKAAHYLTRGALRIDNELVWIEEVPKSVMSVALQDLS</sequence>
<dbReference type="InParanoid" id="A0A2P5EWC4"/>
<name>A0A2P5EWC4_TREOI</name>
<dbReference type="AlphaFoldDB" id="A0A2P5EWC4"/>
<evidence type="ECO:0000259" key="1">
    <source>
        <dbReference type="Pfam" id="PF13456"/>
    </source>
</evidence>
<dbReference type="InterPro" id="IPR002156">
    <property type="entry name" value="RNaseH_domain"/>
</dbReference>
<evidence type="ECO:0000313" key="3">
    <source>
        <dbReference type="Proteomes" id="UP000237000"/>
    </source>
</evidence>
<dbReference type="OrthoDB" id="1428651at2759"/>
<dbReference type="GO" id="GO:0004523">
    <property type="term" value="F:RNA-DNA hybrid ribonuclease activity"/>
    <property type="evidence" value="ECO:0007669"/>
    <property type="project" value="InterPro"/>
</dbReference>